<dbReference type="InterPro" id="IPR027417">
    <property type="entry name" value="P-loop_NTPase"/>
</dbReference>
<dbReference type="Proteomes" id="UP000327424">
    <property type="component" value="Chromosome"/>
</dbReference>
<evidence type="ECO:0000256" key="15">
    <source>
        <dbReference type="ARBA" id="ARBA00051245"/>
    </source>
</evidence>
<dbReference type="SUPFAM" id="SSF52540">
    <property type="entry name" value="P-loop containing nucleoside triphosphate hydrolases"/>
    <property type="match status" value="1"/>
</dbReference>
<keyword evidence="22" id="KW-1185">Reference proteome</keyword>
<evidence type="ECO:0000256" key="11">
    <source>
        <dbReference type="ARBA" id="ARBA00022840"/>
    </source>
</evidence>
<name>A0A5J6WTG9_MORMI</name>
<keyword evidence="8 17" id="KW-0812">Transmembrane</keyword>
<dbReference type="InterPro" id="IPR025669">
    <property type="entry name" value="AAA_dom"/>
</dbReference>
<dbReference type="GO" id="GO:0004715">
    <property type="term" value="F:non-membrane spanning protein tyrosine kinase activity"/>
    <property type="evidence" value="ECO:0007669"/>
    <property type="project" value="UniProtKB-EC"/>
</dbReference>
<feature type="domain" description="AAA" evidence="19">
    <location>
        <begin position="529"/>
        <end position="687"/>
    </location>
</feature>
<evidence type="ECO:0000256" key="8">
    <source>
        <dbReference type="ARBA" id="ARBA00022692"/>
    </source>
</evidence>
<keyword evidence="5" id="KW-1003">Cell membrane</keyword>
<evidence type="ECO:0000313" key="21">
    <source>
        <dbReference type="EMBL" id="QFI39712.1"/>
    </source>
</evidence>
<gene>
    <name evidence="21" type="ORF">FR932_18805</name>
</gene>
<feature type="coiled-coil region" evidence="16">
    <location>
        <begin position="301"/>
        <end position="349"/>
    </location>
</feature>
<evidence type="ECO:0000256" key="7">
    <source>
        <dbReference type="ARBA" id="ARBA00022679"/>
    </source>
</evidence>
<evidence type="ECO:0000256" key="1">
    <source>
        <dbReference type="ARBA" id="ARBA00004429"/>
    </source>
</evidence>
<evidence type="ECO:0000259" key="19">
    <source>
        <dbReference type="Pfam" id="PF13614"/>
    </source>
</evidence>
<keyword evidence="11" id="KW-0067">ATP-binding</keyword>
<evidence type="ECO:0000256" key="3">
    <source>
        <dbReference type="ARBA" id="ARBA00008883"/>
    </source>
</evidence>
<evidence type="ECO:0000256" key="4">
    <source>
        <dbReference type="ARBA" id="ARBA00011903"/>
    </source>
</evidence>
<feature type="transmembrane region" description="Helical" evidence="17">
    <location>
        <begin position="443"/>
        <end position="468"/>
    </location>
</feature>
<dbReference type="GO" id="GO:0005524">
    <property type="term" value="F:ATP binding"/>
    <property type="evidence" value="ECO:0007669"/>
    <property type="project" value="UniProtKB-KW"/>
</dbReference>
<comment type="similarity">
    <text evidence="3">Belongs to the etk/wzc family.</text>
</comment>
<dbReference type="InterPro" id="IPR003856">
    <property type="entry name" value="LPS_length_determ_N"/>
</dbReference>
<evidence type="ECO:0000256" key="13">
    <source>
        <dbReference type="ARBA" id="ARBA00023136"/>
    </source>
</evidence>
<keyword evidence="14" id="KW-0829">Tyrosine-protein kinase</keyword>
<keyword evidence="12 17" id="KW-1133">Transmembrane helix</keyword>
<sequence>MEQNNETHSGLQQGAHDEIDLTHLVNIIRRAFLRIVIMTTLVSIIAAIFISDLPPVYKAKTTLQLQVQQAKPIAIQGILQNDVNNKDYFQTQIEILRSDLITEKVINKLNLIQHPYYTQNKPRSKFAEILGHIKDRLLPTNPSVKKINQQAFIGQIKAAVTVSLIKNTQLLAISYEHNTAELAALIANTYADVYIQHNRDFRVQQTINASLWLKEGVQALKDNLNTAESNLSHFLQQENLINDTGIDNFSATELQILTNKLNTIRSELINARTLYLQVSQAHNLDLLTSTSIKALSSQTVIVELRNDYTRAKNNVAELSKRYGPRHDKMIHANAQFNEAEQNAQKALQQLALGFKNNLTLLQQNESAIVAALQGKKAEHRTLIKQKARYNELNRELKSSNELYNMFLMRLKETRLTNNLNLSTATITDVAKIPLAPFKPKKSLILVLVILLTLMVLVAHALLHAVFFVNQDNVANLPVPLLGSLPNLKAIDKKFQQRSPQQLFLNNRMIFEAAQSLRTALQLSAKAQQQVIMVTSSTIGEGKSTSAIYLAMALAQTHKTIIIEADMRKPSVRKKMGIPNQQRGLIDILTKSGSLNSYIWHDEQTQLAIIPAGELTQSPSNLLNSVRFASCLKILRSQYDYIIIDSPPSLLVSDALIIGQHADFNILITRSNNSKIGELSNTIELLAKHNVSTDGIILNQESLKNDKRYQYQYQKETALAS</sequence>
<dbReference type="Gene3D" id="3.40.50.300">
    <property type="entry name" value="P-loop containing nucleotide triphosphate hydrolases"/>
    <property type="match status" value="1"/>
</dbReference>
<keyword evidence="9" id="KW-0547">Nucleotide-binding</keyword>
<dbReference type="NCBIfam" id="TIGR01007">
    <property type="entry name" value="eps_fam"/>
    <property type="match status" value="1"/>
</dbReference>
<dbReference type="PANTHER" id="PTHR32309">
    <property type="entry name" value="TYROSINE-PROTEIN KINASE"/>
    <property type="match status" value="1"/>
</dbReference>
<keyword evidence="13 17" id="KW-0472">Membrane</keyword>
<dbReference type="Pfam" id="PF13807">
    <property type="entry name" value="GNVR"/>
    <property type="match status" value="1"/>
</dbReference>
<comment type="subcellular location">
    <subcellularLocation>
        <location evidence="1">Cell inner membrane</location>
        <topology evidence="1">Multi-pass membrane protein</topology>
    </subcellularLocation>
</comment>
<dbReference type="EMBL" id="CP044399">
    <property type="protein sequence ID" value="QFI39712.1"/>
    <property type="molecule type" value="Genomic_DNA"/>
</dbReference>
<dbReference type="KEGG" id="mmaa:FR932_18805"/>
<dbReference type="Pfam" id="PF13614">
    <property type="entry name" value="AAA_31"/>
    <property type="match status" value="1"/>
</dbReference>
<dbReference type="Pfam" id="PF02706">
    <property type="entry name" value="Wzz"/>
    <property type="match status" value="1"/>
</dbReference>
<dbReference type="InterPro" id="IPR032807">
    <property type="entry name" value="GNVR"/>
</dbReference>
<evidence type="ECO:0000256" key="12">
    <source>
        <dbReference type="ARBA" id="ARBA00022989"/>
    </source>
</evidence>
<evidence type="ECO:0000256" key="17">
    <source>
        <dbReference type="SAM" id="Phobius"/>
    </source>
</evidence>
<comment type="catalytic activity">
    <reaction evidence="15">
        <text>L-tyrosyl-[protein] + ATP = O-phospho-L-tyrosyl-[protein] + ADP + H(+)</text>
        <dbReference type="Rhea" id="RHEA:10596"/>
        <dbReference type="Rhea" id="RHEA-COMP:10136"/>
        <dbReference type="Rhea" id="RHEA-COMP:20101"/>
        <dbReference type="ChEBI" id="CHEBI:15378"/>
        <dbReference type="ChEBI" id="CHEBI:30616"/>
        <dbReference type="ChEBI" id="CHEBI:46858"/>
        <dbReference type="ChEBI" id="CHEBI:61978"/>
        <dbReference type="ChEBI" id="CHEBI:456216"/>
        <dbReference type="EC" id="2.7.10.2"/>
    </reaction>
</comment>
<comment type="similarity">
    <text evidence="2">Belongs to the CpsD/CapB family.</text>
</comment>
<dbReference type="InterPro" id="IPR050445">
    <property type="entry name" value="Bact_polysacc_biosynth/exp"/>
</dbReference>
<reference evidence="21 22" key="1">
    <citation type="submission" date="2019-09" db="EMBL/GenBank/DDBJ databases">
        <title>Hybrid Assembly of the complete Genome of the Deep-Sea Bacterium Moritella marina from long Nanopore and Illumina reads.</title>
        <authorList>
            <person name="Magin S."/>
            <person name="Georgoulis A."/>
            <person name="Papadimitriou K."/>
            <person name="Iliakis G."/>
            <person name="Vorgias C.E."/>
        </authorList>
    </citation>
    <scope>NUCLEOTIDE SEQUENCE [LARGE SCALE GENOMIC DNA]</scope>
    <source>
        <strain evidence="21 22">MP-1</strain>
    </source>
</reference>
<evidence type="ECO:0000256" key="14">
    <source>
        <dbReference type="ARBA" id="ARBA00023137"/>
    </source>
</evidence>
<evidence type="ECO:0000256" key="16">
    <source>
        <dbReference type="SAM" id="Coils"/>
    </source>
</evidence>
<evidence type="ECO:0000256" key="9">
    <source>
        <dbReference type="ARBA" id="ARBA00022741"/>
    </source>
</evidence>
<dbReference type="GO" id="GO:0005886">
    <property type="term" value="C:plasma membrane"/>
    <property type="evidence" value="ECO:0007669"/>
    <property type="project" value="UniProtKB-SubCell"/>
</dbReference>
<dbReference type="InterPro" id="IPR005702">
    <property type="entry name" value="Wzc-like_C"/>
</dbReference>
<evidence type="ECO:0000256" key="6">
    <source>
        <dbReference type="ARBA" id="ARBA00022519"/>
    </source>
</evidence>
<dbReference type="OrthoDB" id="9775724at2"/>
<dbReference type="RefSeq" id="WP_081588312.1">
    <property type="nucleotide sequence ID" value="NZ_ALOE01000010.1"/>
</dbReference>
<keyword evidence="16" id="KW-0175">Coiled coil</keyword>
<accession>A0A5J6WTG9</accession>
<keyword evidence="7 21" id="KW-0808">Transferase</keyword>
<keyword evidence="10 21" id="KW-0418">Kinase</keyword>
<dbReference type="CDD" id="cd05387">
    <property type="entry name" value="BY-kinase"/>
    <property type="match status" value="1"/>
</dbReference>
<evidence type="ECO:0000256" key="2">
    <source>
        <dbReference type="ARBA" id="ARBA00007316"/>
    </source>
</evidence>
<evidence type="ECO:0000256" key="5">
    <source>
        <dbReference type="ARBA" id="ARBA00022475"/>
    </source>
</evidence>
<evidence type="ECO:0000256" key="10">
    <source>
        <dbReference type="ARBA" id="ARBA00022777"/>
    </source>
</evidence>
<protein>
    <recommendedName>
        <fullName evidence="4">non-specific protein-tyrosine kinase</fullName>
        <ecNumber evidence="4">2.7.10.2</ecNumber>
    </recommendedName>
</protein>
<feature type="domain" description="Polysaccharide chain length determinant N-terminal" evidence="18">
    <location>
        <begin position="17"/>
        <end position="109"/>
    </location>
</feature>
<proteinExistence type="inferred from homology"/>
<dbReference type="EC" id="2.7.10.2" evidence="4"/>
<dbReference type="AlphaFoldDB" id="A0A5J6WTG9"/>
<feature type="transmembrane region" description="Helical" evidence="17">
    <location>
        <begin position="31"/>
        <end position="50"/>
    </location>
</feature>
<evidence type="ECO:0000259" key="20">
    <source>
        <dbReference type="Pfam" id="PF13807"/>
    </source>
</evidence>
<evidence type="ECO:0000259" key="18">
    <source>
        <dbReference type="Pfam" id="PF02706"/>
    </source>
</evidence>
<feature type="domain" description="Tyrosine-protein kinase G-rich" evidence="20">
    <location>
        <begin position="391"/>
        <end position="462"/>
    </location>
</feature>
<evidence type="ECO:0000313" key="22">
    <source>
        <dbReference type="Proteomes" id="UP000327424"/>
    </source>
</evidence>
<dbReference type="PANTHER" id="PTHR32309:SF13">
    <property type="entry name" value="FERRIC ENTEROBACTIN TRANSPORT PROTEIN FEPE"/>
    <property type="match status" value="1"/>
</dbReference>
<keyword evidence="6" id="KW-0997">Cell inner membrane</keyword>
<organism evidence="21 22">
    <name type="scientific">Moritella marina ATCC 15381</name>
    <dbReference type="NCBI Taxonomy" id="1202962"/>
    <lineage>
        <taxon>Bacteria</taxon>
        <taxon>Pseudomonadati</taxon>
        <taxon>Pseudomonadota</taxon>
        <taxon>Gammaproteobacteria</taxon>
        <taxon>Alteromonadales</taxon>
        <taxon>Moritellaceae</taxon>
        <taxon>Moritella</taxon>
    </lineage>
</organism>